<keyword evidence="5" id="KW-0325">Glycoprotein</keyword>
<organism evidence="6 7">
    <name type="scientific">Mycena chlorophos</name>
    <name type="common">Agaric fungus</name>
    <name type="synonym">Agaricus chlorophos</name>
    <dbReference type="NCBI Taxonomy" id="658473"/>
    <lineage>
        <taxon>Eukaryota</taxon>
        <taxon>Fungi</taxon>
        <taxon>Dikarya</taxon>
        <taxon>Basidiomycota</taxon>
        <taxon>Agaricomycotina</taxon>
        <taxon>Agaricomycetes</taxon>
        <taxon>Agaricomycetidae</taxon>
        <taxon>Agaricales</taxon>
        <taxon>Marasmiineae</taxon>
        <taxon>Mycenaceae</taxon>
        <taxon>Mycena</taxon>
    </lineage>
</organism>
<dbReference type="Proteomes" id="UP000613580">
    <property type="component" value="Unassembled WGS sequence"/>
</dbReference>
<dbReference type="AlphaFoldDB" id="A0A8H6RVS5"/>
<dbReference type="PANTHER" id="PTHR13234">
    <property type="entry name" value="GAMMA-INTERFERON INDUCIBLE LYSOSOMAL THIOL REDUCTASE GILT"/>
    <property type="match status" value="1"/>
</dbReference>
<sequence>MDFRRGHFEHFDLSSTGTEVGGSRCFGHGTIRGATICKCRDVVKWKAQSRTTTRVHGAIDQLCQQPRPAFHCNSMYIPNALLAVLSILPGTGILLAPQTAVQRPLTVDRPVPVELGVMSRCPDALACEAVFDQVRERVGAKIDLSLVYVAYLNSSEPEFGVTCMHGPQECVGNVQQLCVAKYSSKWWEFVQCQNRYGRYRVGDEDVAVECGEEIGIEWETSQAGICAANSGEGVELLKKSATQGQALGITKSCTVLINHHKVCVRDGTWQECEGGHGVDDFVRQIEEEFEFPNGRRDS</sequence>
<proteinExistence type="inferred from homology"/>
<evidence type="ECO:0000256" key="2">
    <source>
        <dbReference type="ARBA" id="ARBA00005679"/>
    </source>
</evidence>
<dbReference type="Pfam" id="PF03227">
    <property type="entry name" value="GILT"/>
    <property type="match status" value="1"/>
</dbReference>
<dbReference type="GO" id="GO:0005576">
    <property type="term" value="C:extracellular region"/>
    <property type="evidence" value="ECO:0007669"/>
    <property type="project" value="UniProtKB-SubCell"/>
</dbReference>
<dbReference type="GO" id="GO:0016671">
    <property type="term" value="F:oxidoreductase activity, acting on a sulfur group of donors, disulfide as acceptor"/>
    <property type="evidence" value="ECO:0007669"/>
    <property type="project" value="InterPro"/>
</dbReference>
<reference evidence="6" key="1">
    <citation type="submission" date="2020-05" db="EMBL/GenBank/DDBJ databases">
        <title>Mycena genomes resolve the evolution of fungal bioluminescence.</title>
        <authorList>
            <person name="Tsai I.J."/>
        </authorList>
    </citation>
    <scope>NUCLEOTIDE SEQUENCE</scope>
    <source>
        <strain evidence="6">110903Hualien_Pintung</strain>
    </source>
</reference>
<keyword evidence="7" id="KW-1185">Reference proteome</keyword>
<comment type="subcellular location">
    <subcellularLocation>
        <location evidence="1">Secreted</location>
    </subcellularLocation>
</comment>
<gene>
    <name evidence="6" type="ORF">HMN09_01413100</name>
</gene>
<dbReference type="InterPro" id="IPR004911">
    <property type="entry name" value="Interferon-induced_GILT"/>
</dbReference>
<evidence type="ECO:0000313" key="6">
    <source>
        <dbReference type="EMBL" id="KAF7288229.1"/>
    </source>
</evidence>
<comment type="caution">
    <text evidence="6">The sequence shown here is derived from an EMBL/GenBank/DDBJ whole genome shotgun (WGS) entry which is preliminary data.</text>
</comment>
<dbReference type="Gene3D" id="3.40.30.10">
    <property type="entry name" value="Glutaredoxin"/>
    <property type="match status" value="1"/>
</dbReference>
<keyword evidence="3" id="KW-0964">Secreted</keyword>
<evidence type="ECO:0000256" key="1">
    <source>
        <dbReference type="ARBA" id="ARBA00004613"/>
    </source>
</evidence>
<dbReference type="PANTHER" id="PTHR13234:SF8">
    <property type="entry name" value="GAMMA-INTERFERON-INDUCIBLE LYSOSOMAL THIOL REDUCTASE"/>
    <property type="match status" value="1"/>
</dbReference>
<evidence type="ECO:0000313" key="7">
    <source>
        <dbReference type="Proteomes" id="UP000613580"/>
    </source>
</evidence>
<protein>
    <submittedName>
        <fullName evidence="6">Uncharacterized protein</fullName>
    </submittedName>
</protein>
<comment type="similarity">
    <text evidence="2">Belongs to the GILT family.</text>
</comment>
<evidence type="ECO:0000256" key="4">
    <source>
        <dbReference type="ARBA" id="ARBA00022729"/>
    </source>
</evidence>
<name>A0A8H6RVS5_MYCCL</name>
<dbReference type="OrthoDB" id="958254at2759"/>
<dbReference type="EMBL" id="JACAZE010000043">
    <property type="protein sequence ID" value="KAF7288229.1"/>
    <property type="molecule type" value="Genomic_DNA"/>
</dbReference>
<keyword evidence="4" id="KW-0732">Signal</keyword>
<accession>A0A8H6RVS5</accession>
<evidence type="ECO:0000256" key="3">
    <source>
        <dbReference type="ARBA" id="ARBA00022525"/>
    </source>
</evidence>
<evidence type="ECO:0000256" key="5">
    <source>
        <dbReference type="ARBA" id="ARBA00023180"/>
    </source>
</evidence>